<evidence type="ECO:0000256" key="1">
    <source>
        <dbReference type="ARBA" id="ARBA00005091"/>
    </source>
</evidence>
<dbReference type="EMBL" id="BPMK01000005">
    <property type="protein sequence ID" value="GIZ51307.1"/>
    <property type="molecule type" value="Genomic_DNA"/>
</dbReference>
<evidence type="ECO:0000313" key="13">
    <source>
        <dbReference type="Proteomes" id="UP000887222"/>
    </source>
</evidence>
<dbReference type="InterPro" id="IPR011060">
    <property type="entry name" value="RibuloseP-bd_barrel"/>
</dbReference>
<dbReference type="Gene3D" id="3.20.20.70">
    <property type="entry name" value="Aldolase class I"/>
    <property type="match status" value="1"/>
</dbReference>
<evidence type="ECO:0000256" key="4">
    <source>
        <dbReference type="ARBA" id="ARBA00012809"/>
    </source>
</evidence>
<comment type="function">
    <text evidence="8">IGPS catalyzes the conversion of PRFAR and glutamine to IGP, AICAR and glutamate. The HisF subunit catalyzes the cyclization activity that produces IGP and AICAR from PRFAR using the ammonia provided by the HisH subunit.</text>
</comment>
<dbReference type="CDD" id="cd04731">
    <property type="entry name" value="HisF"/>
    <property type="match status" value="1"/>
</dbReference>
<evidence type="ECO:0000256" key="5">
    <source>
        <dbReference type="ARBA" id="ARBA00022605"/>
    </source>
</evidence>
<evidence type="ECO:0000256" key="10">
    <source>
        <dbReference type="ARBA" id="ARBA00047838"/>
    </source>
</evidence>
<keyword evidence="7" id="KW-0456">Lyase</keyword>
<gene>
    <name evidence="12" type="primary">hisF2</name>
    <name evidence="12" type="ORF">NCCP691_13210</name>
</gene>
<evidence type="ECO:0000313" key="12">
    <source>
        <dbReference type="EMBL" id="GIZ51307.1"/>
    </source>
</evidence>
<organism evidence="12 13">
    <name type="scientific">Noviherbaspirillum aridicola</name>
    <dbReference type="NCBI Taxonomy" id="2849687"/>
    <lineage>
        <taxon>Bacteria</taxon>
        <taxon>Pseudomonadati</taxon>
        <taxon>Pseudomonadota</taxon>
        <taxon>Betaproteobacteria</taxon>
        <taxon>Burkholderiales</taxon>
        <taxon>Oxalobacteraceae</taxon>
        <taxon>Noviherbaspirillum</taxon>
    </lineage>
</organism>
<dbReference type="InterPro" id="IPR013785">
    <property type="entry name" value="Aldolase_TIM"/>
</dbReference>
<comment type="caution">
    <text evidence="12">The sequence shown here is derived from an EMBL/GenBank/DDBJ whole genome shotgun (WGS) entry which is preliminary data.</text>
</comment>
<dbReference type="NCBIfam" id="NF038364">
    <property type="entry name" value="AglZ_HisF2_fam"/>
    <property type="match status" value="1"/>
</dbReference>
<comment type="subunit">
    <text evidence="3">Heterodimer of HisH and HisF.</text>
</comment>
<comment type="catalytic activity">
    <reaction evidence="10">
        <text>5-[(5-phospho-1-deoxy-D-ribulos-1-ylimino)methylamino]-1-(5-phospho-beta-D-ribosyl)imidazole-4-carboxamide + L-glutamine = D-erythro-1-(imidazol-4-yl)glycerol 3-phosphate + 5-amino-1-(5-phospho-beta-D-ribosyl)imidazole-4-carboxamide + L-glutamate + H(+)</text>
        <dbReference type="Rhea" id="RHEA:24793"/>
        <dbReference type="ChEBI" id="CHEBI:15378"/>
        <dbReference type="ChEBI" id="CHEBI:29985"/>
        <dbReference type="ChEBI" id="CHEBI:58278"/>
        <dbReference type="ChEBI" id="CHEBI:58359"/>
        <dbReference type="ChEBI" id="CHEBI:58475"/>
        <dbReference type="ChEBI" id="CHEBI:58525"/>
        <dbReference type="EC" id="4.3.2.10"/>
    </reaction>
</comment>
<reference evidence="12 13" key="1">
    <citation type="journal article" date="2022" name="Int. J. Syst. Evol. Microbiol.">
        <title>Noviherbaspirillum aridicola sp. nov., isolated from an arid soil in Pakistan.</title>
        <authorList>
            <person name="Khan I.U."/>
            <person name="Saqib M."/>
            <person name="Amin A."/>
            <person name="Hussain F."/>
            <person name="Li L."/>
            <person name="Liu Y.H."/>
            <person name="Fang B.Z."/>
            <person name="Ahmed I."/>
            <person name="Li W.J."/>
        </authorList>
    </citation>
    <scope>NUCLEOTIDE SEQUENCE [LARGE SCALE GENOMIC DNA]</scope>
    <source>
        <strain evidence="12 13">NCCP-691</strain>
    </source>
</reference>
<evidence type="ECO:0000256" key="9">
    <source>
        <dbReference type="ARBA" id="ARBA00030264"/>
    </source>
</evidence>
<dbReference type="InterPro" id="IPR050064">
    <property type="entry name" value="IGPS_HisA/HisF"/>
</dbReference>
<comment type="pathway">
    <text evidence="1">Amino-acid biosynthesis; L-histidine biosynthesis; L-histidine from 5-phospho-alpha-D-ribose 1-diphosphate: step 5/9.</text>
</comment>
<accession>A0ABQ4Q2S2</accession>
<evidence type="ECO:0000256" key="2">
    <source>
        <dbReference type="ARBA" id="ARBA00009667"/>
    </source>
</evidence>
<name>A0ABQ4Q2S2_9BURK</name>
<protein>
    <recommendedName>
        <fullName evidence="4">imidazole glycerol-phosphate synthase</fullName>
        <ecNumber evidence="4">4.3.2.10</ecNumber>
    </recommendedName>
    <alternativeName>
        <fullName evidence="9">IGP synthase cyclase subunit</fullName>
    </alternativeName>
</protein>
<dbReference type="InterPro" id="IPR006062">
    <property type="entry name" value="His_biosynth"/>
</dbReference>
<evidence type="ECO:0000256" key="7">
    <source>
        <dbReference type="ARBA" id="ARBA00023239"/>
    </source>
</evidence>
<dbReference type="Proteomes" id="UP000887222">
    <property type="component" value="Unassembled WGS sequence"/>
</dbReference>
<dbReference type="PANTHER" id="PTHR21235">
    <property type="entry name" value="IMIDAZOLE GLYCEROL PHOSPHATE SYNTHASE SUBUNIT HISF/H IGP SYNTHASE SUBUNIT HISF/H"/>
    <property type="match status" value="1"/>
</dbReference>
<evidence type="ECO:0000256" key="11">
    <source>
        <dbReference type="RuleBase" id="RU003657"/>
    </source>
</evidence>
<evidence type="ECO:0000256" key="8">
    <source>
        <dbReference type="ARBA" id="ARBA00025475"/>
    </source>
</evidence>
<dbReference type="SUPFAM" id="SSF51366">
    <property type="entry name" value="Ribulose-phoshate binding barrel"/>
    <property type="match status" value="1"/>
</dbReference>
<dbReference type="EC" id="4.3.2.10" evidence="4"/>
<dbReference type="InterPro" id="IPR004651">
    <property type="entry name" value="HisF"/>
</dbReference>
<comment type="similarity">
    <text evidence="2 11">Belongs to the HisA/HisF family.</text>
</comment>
<evidence type="ECO:0000256" key="6">
    <source>
        <dbReference type="ARBA" id="ARBA00023102"/>
    </source>
</evidence>
<keyword evidence="13" id="KW-1185">Reference proteome</keyword>
<sequence>MSDLYNRVIPCLLLQDGGLVKTRRFARPRYVGDPINAVRIFNEKYVDELVFLDITASRTGAEPDYDLIARIAGECFMPLCYGGGIRSLEQARRIVAAGVEKIALNSSAIERPRLLTELSREIGASSVVAAIDVKRDWFGRYRVYHPGKRRVTKLDPVAHAQAVVAAGAGEIFLNDVDRDGEGSGFDTALIRRIAEAVSVPVIACGGAADLGHMRDAVKAGASAAAAGSMFVFYGPHKAVLINYPDYPSVRQLFEK</sequence>
<dbReference type="Pfam" id="PF00977">
    <property type="entry name" value="His_biosynth"/>
    <property type="match status" value="1"/>
</dbReference>
<proteinExistence type="inferred from homology"/>
<keyword evidence="5 11" id="KW-0028">Amino-acid biosynthesis</keyword>
<dbReference type="RefSeq" id="WP_220807481.1">
    <property type="nucleotide sequence ID" value="NZ_BPMK01000005.1"/>
</dbReference>
<keyword evidence="6 11" id="KW-0368">Histidine biosynthesis</keyword>
<dbReference type="PANTHER" id="PTHR21235:SF2">
    <property type="entry name" value="IMIDAZOLE GLYCEROL PHOSPHATE SYNTHASE HISHF"/>
    <property type="match status" value="1"/>
</dbReference>
<evidence type="ECO:0000256" key="3">
    <source>
        <dbReference type="ARBA" id="ARBA00011152"/>
    </source>
</evidence>